<protein>
    <submittedName>
        <fullName evidence="1">Uncharacterized protein</fullName>
    </submittedName>
</protein>
<dbReference type="EMBL" id="MT143990">
    <property type="protein sequence ID" value="QJA45439.1"/>
    <property type="molecule type" value="Genomic_DNA"/>
</dbReference>
<evidence type="ECO:0000313" key="1">
    <source>
        <dbReference type="EMBL" id="QJA45439.1"/>
    </source>
</evidence>
<dbReference type="EMBL" id="MT144705">
    <property type="protein sequence ID" value="QJH97867.1"/>
    <property type="molecule type" value="Genomic_DNA"/>
</dbReference>
<evidence type="ECO:0000313" key="2">
    <source>
        <dbReference type="EMBL" id="QJH97867.1"/>
    </source>
</evidence>
<sequence length="93" mass="11170">MSLSTRIDLWIRKLHFSFIVNNDYDCSNDKPMFICELSYNFIIKFGIEILKVYNDNHNWNGIGIYNPYFKKWQIKLTIGKFIKIFNNAIINKL</sequence>
<dbReference type="AlphaFoldDB" id="A0A6H1ZDA4"/>
<proteinExistence type="predicted"/>
<organism evidence="1">
    <name type="scientific">viral metagenome</name>
    <dbReference type="NCBI Taxonomy" id="1070528"/>
    <lineage>
        <taxon>unclassified sequences</taxon>
        <taxon>metagenomes</taxon>
        <taxon>organismal metagenomes</taxon>
    </lineage>
</organism>
<reference evidence="1" key="1">
    <citation type="submission" date="2020-03" db="EMBL/GenBank/DDBJ databases">
        <title>The deep terrestrial virosphere.</title>
        <authorList>
            <person name="Holmfeldt K."/>
            <person name="Nilsson E."/>
            <person name="Simone D."/>
            <person name="Lopez-Fernandez M."/>
            <person name="Wu X."/>
            <person name="de Brujin I."/>
            <person name="Lundin D."/>
            <person name="Andersson A."/>
            <person name="Bertilsson S."/>
            <person name="Dopson M."/>
        </authorList>
    </citation>
    <scope>NUCLEOTIDE SEQUENCE</scope>
    <source>
        <strain evidence="1">TM448A00237</strain>
        <strain evidence="2">TM448B01100</strain>
    </source>
</reference>
<accession>A0A6H1ZDA4</accession>
<gene>
    <name evidence="1" type="ORF">TM448A00237_0045</name>
    <name evidence="2" type="ORF">TM448B01100_0013</name>
</gene>
<name>A0A6H1ZDA4_9ZZZZ</name>